<protein>
    <submittedName>
        <fullName evidence="1">Uncharacterized protein</fullName>
    </submittedName>
</protein>
<reference evidence="1 2" key="1">
    <citation type="submission" date="2018-11" db="EMBL/GenBank/DDBJ databases">
        <authorList>
            <person name="Lopez-Roques C."/>
            <person name="Donnadieu C."/>
            <person name="Bouchez O."/>
            <person name="Klopp C."/>
            <person name="Cabau C."/>
            <person name="Zahm M."/>
        </authorList>
    </citation>
    <scope>NUCLEOTIDE SEQUENCE [LARGE SCALE GENOMIC DNA]</scope>
    <source>
        <strain evidence="1">RS831</strain>
        <tissue evidence="1">Whole body</tissue>
    </source>
</reference>
<dbReference type="AlphaFoldDB" id="A0A437D628"/>
<evidence type="ECO:0000313" key="1">
    <source>
        <dbReference type="EMBL" id="RVE70171.1"/>
    </source>
</evidence>
<gene>
    <name evidence="1" type="ORF">OJAV_G00061840</name>
</gene>
<dbReference type="Proteomes" id="UP000283210">
    <property type="component" value="Chromosome 7"/>
</dbReference>
<dbReference type="EMBL" id="CM012443">
    <property type="protein sequence ID" value="RVE70171.1"/>
    <property type="molecule type" value="Genomic_DNA"/>
</dbReference>
<keyword evidence="2" id="KW-1185">Reference proteome</keyword>
<evidence type="ECO:0000313" key="2">
    <source>
        <dbReference type="Proteomes" id="UP000283210"/>
    </source>
</evidence>
<accession>A0A437D628</accession>
<name>A0A437D628_ORYJA</name>
<sequence>MKTISMTNFWFLSLHFSHKDLTLSFSSGILSVCDHCSHPFLWIFWSFTLSTKRCLFVQRKVLQTRRVFPERLRQMFLPPLWVLLHCTNKTHLMAEEVSSDQNQLWLHCCL</sequence>
<proteinExistence type="predicted"/>
<reference evidence="1 2" key="2">
    <citation type="submission" date="2019-01" db="EMBL/GenBank/DDBJ databases">
        <title>A chromosome length genome reference of the Java medaka (oryzias javanicus).</title>
        <authorList>
            <person name="Herpin A."/>
            <person name="Takehana Y."/>
            <person name="Naruse K."/>
            <person name="Ansai S."/>
            <person name="Kawaguchi M."/>
        </authorList>
    </citation>
    <scope>NUCLEOTIDE SEQUENCE [LARGE SCALE GENOMIC DNA]</scope>
    <source>
        <strain evidence="1">RS831</strain>
        <tissue evidence="1">Whole body</tissue>
    </source>
</reference>
<organism evidence="1 2">
    <name type="scientific">Oryzias javanicus</name>
    <name type="common">Javanese ricefish</name>
    <name type="synonym">Aplocheilus javanicus</name>
    <dbReference type="NCBI Taxonomy" id="123683"/>
    <lineage>
        <taxon>Eukaryota</taxon>
        <taxon>Metazoa</taxon>
        <taxon>Chordata</taxon>
        <taxon>Craniata</taxon>
        <taxon>Vertebrata</taxon>
        <taxon>Euteleostomi</taxon>
        <taxon>Actinopterygii</taxon>
        <taxon>Neopterygii</taxon>
        <taxon>Teleostei</taxon>
        <taxon>Neoteleostei</taxon>
        <taxon>Acanthomorphata</taxon>
        <taxon>Ovalentaria</taxon>
        <taxon>Atherinomorphae</taxon>
        <taxon>Beloniformes</taxon>
        <taxon>Adrianichthyidae</taxon>
        <taxon>Oryziinae</taxon>
        <taxon>Oryzias</taxon>
    </lineage>
</organism>